<evidence type="ECO:0000259" key="13">
    <source>
        <dbReference type="PROSITE" id="PS51465"/>
    </source>
</evidence>
<evidence type="ECO:0000313" key="14">
    <source>
        <dbReference type="Ensembl" id="ENSCMIP00000000814.1"/>
    </source>
</evidence>
<keyword evidence="7" id="KW-0677">Repeat</keyword>
<dbReference type="InterPro" id="IPR036773">
    <property type="entry name" value="TB_dom_sf"/>
</dbReference>
<dbReference type="InterPro" id="IPR057020">
    <property type="entry name" value="EF-hand_FSTL1"/>
</dbReference>
<dbReference type="SUPFAM" id="SSF57603">
    <property type="entry name" value="FnI-like domain"/>
    <property type="match status" value="1"/>
</dbReference>
<dbReference type="Ensembl" id="ENSCMIT00000000863.1">
    <property type="protein sequence ID" value="ENSCMIP00000000814.1"/>
    <property type="gene ID" value="ENSCMIG00000000547.1"/>
</dbReference>
<dbReference type="FunFam" id="3.30.60.30:FF:000017">
    <property type="entry name" value="Follistatin like 1"/>
    <property type="match status" value="1"/>
</dbReference>
<evidence type="ECO:0000256" key="2">
    <source>
        <dbReference type="ARBA" id="ARBA00019697"/>
    </source>
</evidence>
<evidence type="ECO:0000256" key="12">
    <source>
        <dbReference type="ARBA" id="ARBA00046973"/>
    </source>
</evidence>
<evidence type="ECO:0000313" key="15">
    <source>
        <dbReference type="Proteomes" id="UP000314986"/>
    </source>
</evidence>
<keyword evidence="8" id="KW-1015">Disulfide bond</keyword>
<dbReference type="Pfam" id="PF23244">
    <property type="entry name" value="VWF"/>
    <property type="match status" value="1"/>
</dbReference>
<dbReference type="SUPFAM" id="SSF47473">
    <property type="entry name" value="EF-hand"/>
    <property type="match status" value="1"/>
</dbReference>
<dbReference type="PANTHER" id="PTHR10913:SF13">
    <property type="entry name" value="FOLLISTATIN-RELATED PROTEIN 1"/>
    <property type="match status" value="1"/>
</dbReference>
<accession>A0A4W3GS13</accession>
<name>A0A4W3GS13_CALMI</name>
<dbReference type="GO" id="GO:0030510">
    <property type="term" value="P:regulation of BMP signaling pathway"/>
    <property type="evidence" value="ECO:0007669"/>
    <property type="project" value="TreeGrafter"/>
</dbReference>
<evidence type="ECO:0000256" key="8">
    <source>
        <dbReference type="ARBA" id="ARBA00023157"/>
    </source>
</evidence>
<evidence type="ECO:0000256" key="5">
    <source>
        <dbReference type="ARBA" id="ARBA00022674"/>
    </source>
</evidence>
<organism evidence="14 15">
    <name type="scientific">Callorhinchus milii</name>
    <name type="common">Ghost shark</name>
    <dbReference type="NCBI Taxonomy" id="7868"/>
    <lineage>
        <taxon>Eukaryota</taxon>
        <taxon>Metazoa</taxon>
        <taxon>Chordata</taxon>
        <taxon>Craniata</taxon>
        <taxon>Vertebrata</taxon>
        <taxon>Chondrichthyes</taxon>
        <taxon>Holocephali</taxon>
        <taxon>Chimaeriformes</taxon>
        <taxon>Callorhinchidae</taxon>
        <taxon>Callorhinchus</taxon>
    </lineage>
</organism>
<comment type="subunit">
    <text evidence="12">Homodimer. Interacts with SCN10A. Interacts with DIP2A; DIP2A may act as a cell surface receptor for FSTL1. Interacts with BMP4. Interacts with CD14; this interaction promotes TL4-mediated signaling cascade.</text>
</comment>
<dbReference type="Pfam" id="PF07648">
    <property type="entry name" value="Kazal_2"/>
    <property type="match status" value="1"/>
</dbReference>
<reference evidence="15" key="2">
    <citation type="journal article" date="2007" name="PLoS Biol.">
        <title>Survey sequencing and comparative analysis of the elephant shark (Callorhinchus milii) genome.</title>
        <authorList>
            <person name="Venkatesh B."/>
            <person name="Kirkness E.F."/>
            <person name="Loh Y.H."/>
            <person name="Halpern A.L."/>
            <person name="Lee A.P."/>
            <person name="Johnson J."/>
            <person name="Dandona N."/>
            <person name="Viswanathan L.D."/>
            <person name="Tay A."/>
            <person name="Venter J.C."/>
            <person name="Strausberg R.L."/>
            <person name="Brenner S."/>
        </authorList>
    </citation>
    <scope>NUCLEOTIDE SEQUENCE [LARGE SCALE GENOMIC DNA]</scope>
</reference>
<evidence type="ECO:0000256" key="10">
    <source>
        <dbReference type="ARBA" id="ARBA00042478"/>
    </source>
</evidence>
<keyword evidence="9" id="KW-0325">Glycoprotein</keyword>
<reference evidence="14" key="5">
    <citation type="submission" date="2025-09" db="UniProtKB">
        <authorList>
            <consortium name="Ensembl"/>
        </authorList>
    </citation>
    <scope>IDENTIFICATION</scope>
</reference>
<dbReference type="InterPro" id="IPR002350">
    <property type="entry name" value="Kazal_dom"/>
</dbReference>
<dbReference type="SMART" id="SM00274">
    <property type="entry name" value="FOLN"/>
    <property type="match status" value="1"/>
</dbReference>
<evidence type="ECO:0000256" key="3">
    <source>
        <dbReference type="ARBA" id="ARBA00022525"/>
    </source>
</evidence>
<dbReference type="GO" id="GO:0005615">
    <property type="term" value="C:extracellular space"/>
    <property type="evidence" value="ECO:0007669"/>
    <property type="project" value="TreeGrafter"/>
</dbReference>
<dbReference type="GO" id="GO:0008201">
    <property type="term" value="F:heparin binding"/>
    <property type="evidence" value="ECO:0007669"/>
    <property type="project" value="UniProtKB-KW"/>
</dbReference>
<dbReference type="GO" id="GO:0030154">
    <property type="term" value="P:cell differentiation"/>
    <property type="evidence" value="ECO:0007669"/>
    <property type="project" value="TreeGrafter"/>
</dbReference>
<dbReference type="SMART" id="SM00280">
    <property type="entry name" value="KAZAL"/>
    <property type="match status" value="1"/>
</dbReference>
<proteinExistence type="predicted"/>
<reference evidence="15" key="3">
    <citation type="journal article" date="2014" name="Nature">
        <title>Elephant shark genome provides unique insights into gnathostome evolution.</title>
        <authorList>
            <consortium name="International Elephant Shark Genome Sequencing Consortium"/>
            <person name="Venkatesh B."/>
            <person name="Lee A.P."/>
            <person name="Ravi V."/>
            <person name="Maurya A.K."/>
            <person name="Lian M.M."/>
            <person name="Swann J.B."/>
            <person name="Ohta Y."/>
            <person name="Flajnik M.F."/>
            <person name="Sutoh Y."/>
            <person name="Kasahara M."/>
            <person name="Hoon S."/>
            <person name="Gangu V."/>
            <person name="Roy S.W."/>
            <person name="Irimia M."/>
            <person name="Korzh V."/>
            <person name="Kondrychyn I."/>
            <person name="Lim Z.W."/>
            <person name="Tay B.H."/>
            <person name="Tohari S."/>
            <person name="Kong K.W."/>
            <person name="Ho S."/>
            <person name="Lorente-Galdos B."/>
            <person name="Quilez J."/>
            <person name="Marques-Bonet T."/>
            <person name="Raney B.J."/>
            <person name="Ingham P.W."/>
            <person name="Tay A."/>
            <person name="Hillier L.W."/>
            <person name="Minx P."/>
            <person name="Boehm T."/>
            <person name="Wilson R.K."/>
            <person name="Brenner S."/>
            <person name="Warren W.C."/>
        </authorList>
    </citation>
    <scope>NUCLEOTIDE SEQUENCE [LARGE SCALE GENOMIC DNA]</scope>
</reference>
<dbReference type="PANTHER" id="PTHR10913">
    <property type="entry name" value="FOLLISTATIN-RELATED"/>
    <property type="match status" value="1"/>
</dbReference>
<comment type="function">
    <text evidence="11">Secreted glycoprotein that is involved in various physiological processes, such as angiogenesis, regulation of the immune response, cell proliferation and differentiation. Plays a role in the development of the central nervous system, skeletal system, lungs, and ureter. Promotes endothelial cell survival, migration and differentiation into network structures in an AKT-dependent manner. Also promotes survival of cardiac myocytes. Initiates various signaling cascades by activating different receptors on the cell surface such as DIP2A, TLR4 or BMP receptors.</text>
</comment>
<dbReference type="AlphaFoldDB" id="A0A4W3GS13"/>
<dbReference type="InterPro" id="IPR003645">
    <property type="entry name" value="Fol_N"/>
</dbReference>
<dbReference type="SUPFAM" id="SSF100895">
    <property type="entry name" value="Kazal-type serine protease inhibitors"/>
    <property type="match status" value="1"/>
</dbReference>
<dbReference type="InterPro" id="IPR015369">
    <property type="entry name" value="Follistatin/Osteonectin_EGF"/>
</dbReference>
<comment type="subcellular location">
    <subcellularLocation>
        <location evidence="1">Secreted</location>
    </subcellularLocation>
</comment>
<dbReference type="PROSITE" id="PS51465">
    <property type="entry name" value="KAZAL_2"/>
    <property type="match status" value="1"/>
</dbReference>
<protein>
    <recommendedName>
        <fullName evidence="2">Follistatin-related protein 1</fullName>
    </recommendedName>
    <alternativeName>
        <fullName evidence="10">Follistatin-like protein 1</fullName>
    </alternativeName>
</protein>
<dbReference type="CDD" id="cd16233">
    <property type="entry name" value="EFh_SPARC_FSTL1"/>
    <property type="match status" value="1"/>
</dbReference>
<evidence type="ECO:0000256" key="6">
    <source>
        <dbReference type="ARBA" id="ARBA00022729"/>
    </source>
</evidence>
<dbReference type="Proteomes" id="UP000314986">
    <property type="component" value="Unassembled WGS sequence"/>
</dbReference>
<keyword evidence="3" id="KW-0964">Secreted</keyword>
<dbReference type="InterPro" id="IPR050653">
    <property type="entry name" value="Prot_Inhib_GrowthFact_Antg"/>
</dbReference>
<dbReference type="InterPro" id="IPR011992">
    <property type="entry name" value="EF-hand-dom_pair"/>
</dbReference>
<dbReference type="GeneTree" id="ENSGT00940000159279"/>
<keyword evidence="5" id="KW-0358">Heparin-binding</keyword>
<reference evidence="15" key="1">
    <citation type="journal article" date="2006" name="Science">
        <title>Ancient noncoding elements conserved in the human genome.</title>
        <authorList>
            <person name="Venkatesh B."/>
            <person name="Kirkness E.F."/>
            <person name="Loh Y.H."/>
            <person name="Halpern A.L."/>
            <person name="Lee A.P."/>
            <person name="Johnson J."/>
            <person name="Dandona N."/>
            <person name="Viswanathan L.D."/>
            <person name="Tay A."/>
            <person name="Venter J.C."/>
            <person name="Strausberg R.L."/>
            <person name="Brenner S."/>
        </authorList>
    </citation>
    <scope>NUCLEOTIDE SEQUENCE [LARGE SCALE GENOMIC DNA]</scope>
</reference>
<feature type="domain" description="Kazal-like" evidence="13">
    <location>
        <begin position="166"/>
        <end position="213"/>
    </location>
</feature>
<evidence type="ECO:0000256" key="4">
    <source>
        <dbReference type="ARBA" id="ARBA00022553"/>
    </source>
</evidence>
<evidence type="ECO:0000256" key="7">
    <source>
        <dbReference type="ARBA" id="ARBA00022737"/>
    </source>
</evidence>
<evidence type="ECO:0000256" key="9">
    <source>
        <dbReference type="ARBA" id="ARBA00023180"/>
    </source>
</evidence>
<evidence type="ECO:0000256" key="1">
    <source>
        <dbReference type="ARBA" id="ARBA00004613"/>
    </source>
</evidence>
<sequence length="429" mass="48698">MERGGIREDVYPKEAKVYMMTSKASPFCVKHFLVKVFLKELGTNKQKIEVKFKDSYGTVISNLQLSIPSGRTQPHTNMIKQVISYDAHVKMNSISAKLLTSWTRKSNSVHINELQVSELPLHKSGMPTWCVSNITEIQSKSKICANVFCGAGRECAVTEKGEPTCLCIEECKPHKRVVCGSNGKTYRNHCELHRDACLTGMKIQVSHNGICEEKKNEKAAVSSPVVCYQADRDELRHHIMEWLETEIIPDGWFSKGINYTDILNKYFKSYDDGDSRLDSNEFLKFVEHNETAINNTAYIEQDNNKLLRGLCVDALIELSDENADWKLSFNEFLNCLNPGFVPPEKKCALEDETYEDGAETTVECNRCICACGNWVCTAMTCDGKNTSEEHSPATMDEEMSEEEWTKYVEELNKHQETAEKAKKVHVKDI</sequence>
<keyword evidence="6" id="KW-0732">Signal</keyword>
<dbReference type="Gene3D" id="1.10.238.10">
    <property type="entry name" value="EF-hand"/>
    <property type="match status" value="1"/>
</dbReference>
<keyword evidence="15" id="KW-1185">Reference proteome</keyword>
<dbReference type="InterPro" id="IPR036058">
    <property type="entry name" value="Kazal_dom_sf"/>
</dbReference>
<keyword evidence="4" id="KW-0597">Phosphoprotein</keyword>
<dbReference type="Pfam" id="PF23564">
    <property type="entry name" value="EF-hand_FSTL1"/>
    <property type="match status" value="1"/>
</dbReference>
<dbReference type="Pfam" id="PF09289">
    <property type="entry name" value="FOLN"/>
    <property type="match status" value="1"/>
</dbReference>
<dbReference type="Gene3D" id="3.90.290.10">
    <property type="entry name" value="TGF-beta binding (TB) domain"/>
    <property type="match status" value="1"/>
</dbReference>
<evidence type="ECO:0000256" key="11">
    <source>
        <dbReference type="ARBA" id="ARBA00045812"/>
    </source>
</evidence>
<dbReference type="Gene3D" id="3.30.60.30">
    <property type="match status" value="1"/>
</dbReference>
<reference evidence="14" key="4">
    <citation type="submission" date="2025-08" db="UniProtKB">
        <authorList>
            <consortium name="Ensembl"/>
        </authorList>
    </citation>
    <scope>IDENTIFICATION</scope>
</reference>